<dbReference type="InterPro" id="IPR002048">
    <property type="entry name" value="EF_hand_dom"/>
</dbReference>
<feature type="domain" description="EF-hand" evidence="3">
    <location>
        <begin position="132"/>
        <end position="167"/>
    </location>
</feature>
<feature type="compositionally biased region" description="Basic residues" evidence="1">
    <location>
        <begin position="118"/>
        <end position="127"/>
    </location>
</feature>
<dbReference type="Pfam" id="PF13202">
    <property type="entry name" value="EF-hand_5"/>
    <property type="match status" value="4"/>
</dbReference>
<reference evidence="4 5" key="1">
    <citation type="submission" date="2021-07" db="EMBL/GenBank/DDBJ databases">
        <title>A novel Jannaschia species isolated from marine dinoflagellate Ceratoperidinium margalefii.</title>
        <authorList>
            <person name="Jiang Y."/>
            <person name="Li Z."/>
        </authorList>
    </citation>
    <scope>NUCLEOTIDE SEQUENCE [LARGE SCALE GENOMIC DNA]</scope>
    <source>
        <strain evidence="4 5">J12C1-MA-4</strain>
    </source>
</reference>
<dbReference type="SMART" id="SM00054">
    <property type="entry name" value="EFh"/>
    <property type="match status" value="3"/>
</dbReference>
<dbReference type="InterPro" id="IPR018247">
    <property type="entry name" value="EF_Hand_1_Ca_BS"/>
</dbReference>
<name>A0A8F6TYE0_9RHOB</name>
<evidence type="ECO:0000256" key="2">
    <source>
        <dbReference type="SAM" id="SignalP"/>
    </source>
</evidence>
<dbReference type="EMBL" id="CP079194">
    <property type="protein sequence ID" value="QXT40955.1"/>
    <property type="molecule type" value="Genomic_DNA"/>
</dbReference>
<evidence type="ECO:0000259" key="3">
    <source>
        <dbReference type="PROSITE" id="PS50222"/>
    </source>
</evidence>
<dbReference type="PROSITE" id="PS00018">
    <property type="entry name" value="EF_HAND_1"/>
    <property type="match status" value="3"/>
</dbReference>
<evidence type="ECO:0000256" key="1">
    <source>
        <dbReference type="SAM" id="MobiDB-lite"/>
    </source>
</evidence>
<dbReference type="AlphaFoldDB" id="A0A8F6TYE0"/>
<sequence>MSLIKAGTLALLIPLSAAAPAFAQATDAQGPTRMIFSELDTDGNGAVTLEELQAVGSNRFSDADTDGSGALSRAELLAQSQERAETRVDRLLERADADGNGELTAEELETAREEGRRGGRGHGRGHGARGEHRGPGVERFFERMDADNNGSVSEAEFNEAIANMVERMGRRHGGRGN</sequence>
<evidence type="ECO:0000313" key="5">
    <source>
        <dbReference type="Proteomes" id="UP000825009"/>
    </source>
</evidence>
<feature type="signal peptide" evidence="2">
    <location>
        <begin position="1"/>
        <end position="23"/>
    </location>
</feature>
<feature type="chain" id="PRO_5034632919" evidence="2">
    <location>
        <begin position="24"/>
        <end position="177"/>
    </location>
</feature>
<organism evidence="4 5">
    <name type="scientific">Gymnodinialimonas ceratoperidinii</name>
    <dbReference type="NCBI Taxonomy" id="2856823"/>
    <lineage>
        <taxon>Bacteria</taxon>
        <taxon>Pseudomonadati</taxon>
        <taxon>Pseudomonadota</taxon>
        <taxon>Alphaproteobacteria</taxon>
        <taxon>Rhodobacterales</taxon>
        <taxon>Paracoccaceae</taxon>
        <taxon>Gymnodinialimonas</taxon>
    </lineage>
</organism>
<keyword evidence="5" id="KW-1185">Reference proteome</keyword>
<feature type="compositionally biased region" description="Basic and acidic residues" evidence="1">
    <location>
        <begin position="128"/>
        <end position="146"/>
    </location>
</feature>
<dbReference type="Proteomes" id="UP000825009">
    <property type="component" value="Chromosome"/>
</dbReference>
<accession>A0A8F6TYE0</accession>
<protein>
    <submittedName>
        <fullName evidence="4">EF-hand domain-containing protein</fullName>
    </submittedName>
</protein>
<dbReference type="PROSITE" id="PS50222">
    <property type="entry name" value="EF_HAND_2"/>
    <property type="match status" value="3"/>
</dbReference>
<keyword evidence="2" id="KW-0732">Signal</keyword>
<gene>
    <name evidence="4" type="ORF">KYE46_06960</name>
</gene>
<proteinExistence type="predicted"/>
<feature type="domain" description="EF-hand" evidence="3">
    <location>
        <begin position="83"/>
        <end position="118"/>
    </location>
</feature>
<dbReference type="GO" id="GO:0005509">
    <property type="term" value="F:calcium ion binding"/>
    <property type="evidence" value="ECO:0007669"/>
    <property type="project" value="InterPro"/>
</dbReference>
<evidence type="ECO:0000313" key="4">
    <source>
        <dbReference type="EMBL" id="QXT40955.1"/>
    </source>
</evidence>
<feature type="region of interest" description="Disordered" evidence="1">
    <location>
        <begin position="93"/>
        <end position="154"/>
    </location>
</feature>
<dbReference type="RefSeq" id="WP_219004424.1">
    <property type="nucleotide sequence ID" value="NZ_CP079194.1"/>
</dbReference>
<feature type="domain" description="EF-hand" evidence="3">
    <location>
        <begin position="35"/>
        <end position="62"/>
    </location>
</feature>
<dbReference type="KEGG" id="gce:KYE46_06960"/>